<dbReference type="PROSITE" id="PS00092">
    <property type="entry name" value="N6_MTASE"/>
    <property type="match status" value="1"/>
</dbReference>
<gene>
    <name evidence="7" type="ORF">GW779_00450</name>
    <name evidence="6" type="ORF">GW910_01820</name>
</gene>
<dbReference type="Pfam" id="PF01555">
    <property type="entry name" value="N6_N4_Mtase"/>
    <property type="match status" value="1"/>
</dbReference>
<evidence type="ECO:0000259" key="5">
    <source>
        <dbReference type="Pfam" id="PF01555"/>
    </source>
</evidence>
<dbReference type="Gene3D" id="3.40.50.150">
    <property type="entry name" value="Vaccinia Virus protein VP39"/>
    <property type="match status" value="1"/>
</dbReference>
<dbReference type="AlphaFoldDB" id="A0A8J7YTM1"/>
<dbReference type="EMBL" id="JAACQH010000007">
    <property type="protein sequence ID" value="NCS90884.1"/>
    <property type="molecule type" value="Genomic_DNA"/>
</dbReference>
<dbReference type="GO" id="GO:0003677">
    <property type="term" value="F:DNA binding"/>
    <property type="evidence" value="ECO:0007669"/>
    <property type="project" value="InterPro"/>
</dbReference>
<accession>A0A8J7YTM1</accession>
<proteinExistence type="inferred from homology"/>
<reference evidence="7" key="1">
    <citation type="submission" date="2019-11" db="EMBL/GenBank/DDBJ databases">
        <title>Lipid analysis of CO2-rich subsurface aquifers suggests an autotrophy-based deep biosphere with lysolipids enriched in CPR bacteria.</title>
        <authorList>
            <person name="Probst A.J."/>
            <person name="Elling F.J."/>
            <person name="Castelle C.J."/>
            <person name="Zhu Q."/>
            <person name="Elvert M."/>
            <person name="Birarda G."/>
            <person name="Holman H.-Y."/>
            <person name="Lane K.R."/>
            <person name="Ladd B."/>
            <person name="Ryan M.C."/>
            <person name="Woyke T."/>
            <person name="Hinrichs K.-U."/>
            <person name="Banfield J.F."/>
        </authorList>
    </citation>
    <scope>NUCLEOTIDE SEQUENCE</scope>
    <source>
        <strain evidence="6">CG_2015-01_33_1645</strain>
        <strain evidence="7">CG_2015-04_33_537</strain>
    </source>
</reference>
<keyword evidence="3" id="KW-0808">Transferase</keyword>
<dbReference type="InterPro" id="IPR002052">
    <property type="entry name" value="DNA_methylase_N6_adenine_CS"/>
</dbReference>
<dbReference type="GO" id="GO:0015667">
    <property type="term" value="F:site-specific DNA-methyltransferase (cytosine-N4-specific) activity"/>
    <property type="evidence" value="ECO:0007669"/>
    <property type="project" value="UniProtKB-EC"/>
</dbReference>
<evidence type="ECO:0000313" key="6">
    <source>
        <dbReference type="EMBL" id="NCN64801.1"/>
    </source>
</evidence>
<keyword evidence="4" id="KW-0949">S-adenosyl-L-methionine</keyword>
<organism evidence="7 8">
    <name type="scientific">Candidatus Altarchaeum hamiconexum</name>
    <dbReference type="NCBI Taxonomy" id="1803513"/>
    <lineage>
        <taxon>Archaea</taxon>
        <taxon>Candidatus Altarchaeota</taxon>
        <taxon>Candidatus Altiarchaeia</taxon>
        <taxon>Candidatus Altarchaeales</taxon>
        <taxon>Candidatus Altarchaeaceae</taxon>
        <taxon>Candidatus Altarchaeum</taxon>
    </lineage>
</organism>
<protein>
    <recommendedName>
        <fullName evidence="4">Type II methyltransferase</fullName>
        <ecNumber evidence="4">2.1.1.113</ecNumber>
    </recommendedName>
    <alternativeName>
        <fullName evidence="4">N-4 cytosine-specific methyltransferase</fullName>
    </alternativeName>
</protein>
<dbReference type="InterPro" id="IPR002941">
    <property type="entry name" value="DNA_methylase_N4/N6"/>
</dbReference>
<dbReference type="GO" id="GO:0009307">
    <property type="term" value="P:DNA restriction-modification system"/>
    <property type="evidence" value="ECO:0007669"/>
    <property type="project" value="UniProtKB-KW"/>
</dbReference>
<evidence type="ECO:0000256" key="4">
    <source>
        <dbReference type="RuleBase" id="RU362026"/>
    </source>
</evidence>
<dbReference type="GO" id="GO:0032259">
    <property type="term" value="P:methylation"/>
    <property type="evidence" value="ECO:0007669"/>
    <property type="project" value="UniProtKB-KW"/>
</dbReference>
<evidence type="ECO:0000256" key="1">
    <source>
        <dbReference type="ARBA" id="ARBA00006594"/>
    </source>
</evidence>
<evidence type="ECO:0000313" key="8">
    <source>
        <dbReference type="Proteomes" id="UP000738826"/>
    </source>
</evidence>
<comment type="similarity">
    <text evidence="1 4">Belongs to the N(4)/N(6)-methyltransferase family.</text>
</comment>
<evidence type="ECO:0000256" key="2">
    <source>
        <dbReference type="ARBA" id="ARBA00022603"/>
    </source>
</evidence>
<dbReference type="EMBL" id="JAACVF010000043">
    <property type="protein sequence ID" value="NCN64801.1"/>
    <property type="molecule type" value="Genomic_DNA"/>
</dbReference>
<dbReference type="Proteomes" id="UP000738826">
    <property type="component" value="Unassembled WGS sequence"/>
</dbReference>
<comment type="catalytic activity">
    <reaction evidence="4">
        <text>a 2'-deoxycytidine in DNA + S-adenosyl-L-methionine = an N(4)-methyl-2'-deoxycytidine in DNA + S-adenosyl-L-homocysteine + H(+)</text>
        <dbReference type="Rhea" id="RHEA:16857"/>
        <dbReference type="Rhea" id="RHEA-COMP:11369"/>
        <dbReference type="Rhea" id="RHEA-COMP:13674"/>
        <dbReference type="ChEBI" id="CHEBI:15378"/>
        <dbReference type="ChEBI" id="CHEBI:57856"/>
        <dbReference type="ChEBI" id="CHEBI:59789"/>
        <dbReference type="ChEBI" id="CHEBI:85452"/>
        <dbReference type="ChEBI" id="CHEBI:137933"/>
        <dbReference type="EC" id="2.1.1.113"/>
    </reaction>
</comment>
<dbReference type="EC" id="2.1.1.113" evidence="4"/>
<feature type="domain" description="DNA methylase N-4/N-6" evidence="5">
    <location>
        <begin position="24"/>
        <end position="252"/>
    </location>
</feature>
<evidence type="ECO:0000313" key="7">
    <source>
        <dbReference type="EMBL" id="NCS90884.1"/>
    </source>
</evidence>
<evidence type="ECO:0000256" key="3">
    <source>
        <dbReference type="ARBA" id="ARBA00022679"/>
    </source>
</evidence>
<keyword evidence="2 4" id="KW-0489">Methyltransferase</keyword>
<dbReference type="InterPro" id="IPR001091">
    <property type="entry name" value="RM_Methyltransferase"/>
</dbReference>
<sequence>MLKENKIYRMDCFEFLDKIDNNSIDLAVIDPPYNLKKADWDTFNSHKDFLDFTFKWIDKLIPKLKKTGSLYIFNTPFNSAHILQHLIDKRLVFQNWIVWDKRDGLASAKRKYVNGQETILFFTKSRDYTFNFESIRIPYDSENRIAHAKVKGILKRGKRWFPNPKGKLCGEIWHFSSERHKNKINGKTPKMPHLTPKPLDMIERIVKASSNKNDFVLDCFIGIGTTAVACKNLHRNFIGCDNSSEYVAIANERLKNRNIFKQD</sequence>
<dbReference type="PRINTS" id="PR00508">
    <property type="entry name" value="S21N4MTFRASE"/>
</dbReference>
<name>A0A8J7YTM1_9ARCH</name>
<dbReference type="InterPro" id="IPR029063">
    <property type="entry name" value="SAM-dependent_MTases_sf"/>
</dbReference>
<dbReference type="SUPFAM" id="SSF53335">
    <property type="entry name" value="S-adenosyl-L-methionine-dependent methyltransferases"/>
    <property type="match status" value="1"/>
</dbReference>
<keyword evidence="4" id="KW-0680">Restriction system</keyword>
<comment type="caution">
    <text evidence="7">The sequence shown here is derived from an EMBL/GenBank/DDBJ whole genome shotgun (WGS) entry which is preliminary data.</text>
</comment>
<dbReference type="Proteomes" id="UP000768163">
    <property type="component" value="Unassembled WGS sequence"/>
</dbReference>
<dbReference type="GO" id="GO:0008170">
    <property type="term" value="F:N-methyltransferase activity"/>
    <property type="evidence" value="ECO:0007669"/>
    <property type="project" value="InterPro"/>
</dbReference>